<dbReference type="PANTHER" id="PTHR28019">
    <property type="entry name" value="CELL MEMBRANE PROTEIN YLR413W-RELATED"/>
    <property type="match status" value="1"/>
</dbReference>
<feature type="region of interest" description="Disordered" evidence="1">
    <location>
        <begin position="321"/>
        <end position="343"/>
    </location>
</feature>
<dbReference type="InterPro" id="IPR009571">
    <property type="entry name" value="SUR7/Rim9-like_fungi"/>
</dbReference>
<feature type="transmembrane region" description="Helical" evidence="2">
    <location>
        <begin position="294"/>
        <end position="314"/>
    </location>
</feature>
<keyword evidence="2" id="KW-0472">Membrane</keyword>
<evidence type="ECO:0000313" key="3">
    <source>
        <dbReference type="EMBL" id="CAJ2504606.1"/>
    </source>
</evidence>
<dbReference type="AlphaFoldDB" id="A0AAI8YH70"/>
<gene>
    <name evidence="3" type="ORF">KHLLAP_LOCUS5074</name>
</gene>
<dbReference type="Pfam" id="PF06687">
    <property type="entry name" value="SUR7"/>
    <property type="match status" value="1"/>
</dbReference>
<dbReference type="GO" id="GO:0051285">
    <property type="term" value="C:cell cortex of cell tip"/>
    <property type="evidence" value="ECO:0007669"/>
    <property type="project" value="TreeGrafter"/>
</dbReference>
<dbReference type="EMBL" id="CAUWAG010000006">
    <property type="protein sequence ID" value="CAJ2504606.1"/>
    <property type="molecule type" value="Genomic_DNA"/>
</dbReference>
<comment type="caution">
    <text evidence="3">The sequence shown here is derived from an EMBL/GenBank/DDBJ whole genome shotgun (WGS) entry which is preliminary data.</text>
</comment>
<keyword evidence="2" id="KW-0812">Transmembrane</keyword>
<feature type="transmembrane region" description="Helical" evidence="2">
    <location>
        <begin position="242"/>
        <end position="264"/>
    </location>
</feature>
<dbReference type="GO" id="GO:0031505">
    <property type="term" value="P:fungal-type cell wall organization"/>
    <property type="evidence" value="ECO:0007669"/>
    <property type="project" value="TreeGrafter"/>
</dbReference>
<dbReference type="GO" id="GO:0005886">
    <property type="term" value="C:plasma membrane"/>
    <property type="evidence" value="ECO:0007669"/>
    <property type="project" value="InterPro"/>
</dbReference>
<dbReference type="InterPro" id="IPR052413">
    <property type="entry name" value="SUR7_domain"/>
</dbReference>
<keyword evidence="4" id="KW-1185">Reference proteome</keyword>
<reference evidence="3" key="1">
    <citation type="submission" date="2023-10" db="EMBL/GenBank/DDBJ databases">
        <authorList>
            <person name="Hackl T."/>
        </authorList>
    </citation>
    <scope>NUCLEOTIDE SEQUENCE</scope>
</reference>
<dbReference type="PANTHER" id="PTHR28019:SF7">
    <property type="entry name" value="SUR7 PROTEIN"/>
    <property type="match status" value="1"/>
</dbReference>
<feature type="region of interest" description="Disordered" evidence="1">
    <location>
        <begin position="358"/>
        <end position="391"/>
    </location>
</feature>
<feature type="compositionally biased region" description="Polar residues" evidence="1">
    <location>
        <begin position="374"/>
        <end position="391"/>
    </location>
</feature>
<protein>
    <submittedName>
        <fullName evidence="3">Uu.00g120000.m01.CDS01</fullName>
    </submittedName>
</protein>
<sequence length="391" mass="42485">MSVSLLRLAGLMFPFLCSLVAFGLVITALTAGAGSLQQQLEEYHILAVSYPLISQSGFEHDIKYSGTNVVQLNASSFGHAFSLNTPKDETDQDDSYLDNVLDNLSDDLSGSLSGIFNEPVDTVTRLFNISRWYSLHLNSYCKGNFSPSSALNVTSCIRRVRSNTFNLTDIFFCDIKTIPNGLDIDSLLPSGTQQVVNYLSDFFLAALLAYAVGYGLTGVSVLLCVILPVCLQRAQYSKPIMVQVLVAILAFLILVIGSGITVFISNKSVSRINHFGEGIGISASSGTKFIAVSWAASALMFILCLYWTILYVVLKAHDPRPDDSHAADPATKVPRPTDLDRLRDNPIVGFGQAHSIYPDDSHAANPATKVFRPANSNGLRDNPTVSFSHTQ</sequence>
<evidence type="ECO:0000313" key="4">
    <source>
        <dbReference type="Proteomes" id="UP001295740"/>
    </source>
</evidence>
<accession>A0AAI8YH70</accession>
<proteinExistence type="predicted"/>
<feature type="transmembrane region" description="Helical" evidence="2">
    <location>
        <begin position="202"/>
        <end position="230"/>
    </location>
</feature>
<evidence type="ECO:0000256" key="1">
    <source>
        <dbReference type="SAM" id="MobiDB-lite"/>
    </source>
</evidence>
<organism evidence="3 4">
    <name type="scientific">Anthostomella pinea</name>
    <dbReference type="NCBI Taxonomy" id="933095"/>
    <lineage>
        <taxon>Eukaryota</taxon>
        <taxon>Fungi</taxon>
        <taxon>Dikarya</taxon>
        <taxon>Ascomycota</taxon>
        <taxon>Pezizomycotina</taxon>
        <taxon>Sordariomycetes</taxon>
        <taxon>Xylariomycetidae</taxon>
        <taxon>Xylariales</taxon>
        <taxon>Xylariaceae</taxon>
        <taxon>Anthostomella</taxon>
    </lineage>
</organism>
<keyword evidence="2" id="KW-1133">Transmembrane helix</keyword>
<name>A0AAI8YH70_9PEZI</name>
<dbReference type="Proteomes" id="UP001295740">
    <property type="component" value="Unassembled WGS sequence"/>
</dbReference>
<evidence type="ECO:0000256" key="2">
    <source>
        <dbReference type="SAM" id="Phobius"/>
    </source>
</evidence>